<keyword evidence="1" id="KW-0548">Nucleotidyltransferase</keyword>
<reference evidence="1" key="1">
    <citation type="submission" date="2017-10" db="EMBL/GenBank/DDBJ databases">
        <title>Genome sequence of cellulolytic Lachnospiraceae bacterium XHS1971 isolated from hotspring sediment.</title>
        <authorList>
            <person name="Vasudevan G."/>
            <person name="Joshi A.J."/>
            <person name="Hivarkar S."/>
            <person name="Lanjekar V.B."/>
            <person name="Dhakephalkar P.K."/>
            <person name="Dagar S."/>
        </authorList>
    </citation>
    <scope>NUCLEOTIDE SEQUENCE</scope>
    <source>
        <strain evidence="1">XHS1971</strain>
    </source>
</reference>
<proteinExistence type="predicted"/>
<evidence type="ECO:0000313" key="1">
    <source>
        <dbReference type="EMBL" id="PHV71775.1"/>
    </source>
</evidence>
<dbReference type="Proteomes" id="UP000224460">
    <property type="component" value="Unassembled WGS sequence"/>
</dbReference>
<dbReference type="EMBL" id="PEDL01000002">
    <property type="protein sequence ID" value="PHV71775.1"/>
    <property type="molecule type" value="Genomic_DNA"/>
</dbReference>
<sequence length="269" mass="30056">MLTRILTSLVGIPLVVALILLGGPILRYTMLTISCIGLYELYHVLGKKHKPLVEVGYSVTILFFIFLSFWMEHYLIYIALTAIILLVYMVIFYPKYNLTDVALTLFSVVYVGLLFSFIVLITDLKYGAFWIWLIVLSSWGSDTFAYFTGVLCGKHKLAPKLSPKKTIEGSIGGVIGAGVLGYIYAVIYTHYFFIELRSLAYLSVGIVVLGAILSQFGDLAASAIKRFFEQKDFGYILPGHGGILDRFDSFLFVSPLIYVVAFFAEKIIG</sequence>
<name>A0AC61DEZ5_9FIRM</name>
<comment type="caution">
    <text evidence="1">The sequence shown here is derived from an EMBL/GenBank/DDBJ whole genome shotgun (WGS) entry which is preliminary data.</text>
</comment>
<keyword evidence="1" id="KW-0808">Transferase</keyword>
<protein>
    <submittedName>
        <fullName evidence="1">Phosphatidate cytidylyltransferase</fullName>
    </submittedName>
</protein>
<evidence type="ECO:0000313" key="2">
    <source>
        <dbReference type="Proteomes" id="UP000224460"/>
    </source>
</evidence>
<gene>
    <name evidence="1" type="ORF">CS063_04245</name>
</gene>
<organism evidence="1 2">
    <name type="scientific">Sporanaerobium hydrogeniformans</name>
    <dbReference type="NCBI Taxonomy" id="3072179"/>
    <lineage>
        <taxon>Bacteria</taxon>
        <taxon>Bacillati</taxon>
        <taxon>Bacillota</taxon>
        <taxon>Clostridia</taxon>
        <taxon>Lachnospirales</taxon>
        <taxon>Lachnospiraceae</taxon>
        <taxon>Sporanaerobium</taxon>
    </lineage>
</organism>
<accession>A0AC61DEZ5</accession>
<keyword evidence="2" id="KW-1185">Reference proteome</keyword>